<dbReference type="Proteomes" id="UP000319731">
    <property type="component" value="Unassembled WGS sequence"/>
</dbReference>
<reference evidence="11 12" key="1">
    <citation type="journal article" date="2019" name="Sci. Rep.">
        <title>Comparative genomics of chytrid fungi reveal insights into the obligate biotrophic and pathogenic lifestyle of Synchytrium endobioticum.</title>
        <authorList>
            <person name="van de Vossenberg B.T.L.H."/>
            <person name="Warris S."/>
            <person name="Nguyen H.D.T."/>
            <person name="van Gent-Pelzer M.P.E."/>
            <person name="Joly D.L."/>
            <person name="van de Geest H.C."/>
            <person name="Bonants P.J.M."/>
            <person name="Smith D.S."/>
            <person name="Levesque C.A."/>
            <person name="van der Lee T.A.J."/>
        </authorList>
    </citation>
    <scope>NUCLEOTIDE SEQUENCE [LARGE SCALE GENOMIC DNA]</scope>
    <source>
        <strain evidence="11 12">JEL517</strain>
    </source>
</reference>
<dbReference type="InterPro" id="IPR035075">
    <property type="entry name" value="PRMT5"/>
</dbReference>
<comment type="caution">
    <text evidence="11">The sequence shown here is derived from an EMBL/GenBank/DDBJ whole genome shotgun (WGS) entry which is preliminary data.</text>
</comment>
<evidence type="ECO:0000256" key="6">
    <source>
        <dbReference type="PIRSR" id="PIRSR015894-2"/>
    </source>
</evidence>
<proteinExistence type="inferred from homology"/>
<dbReference type="PANTHER" id="PTHR10738:SF0">
    <property type="entry name" value="PROTEIN ARGININE N-METHYLTRANSFERASE 5"/>
    <property type="match status" value="1"/>
</dbReference>
<evidence type="ECO:0000259" key="8">
    <source>
        <dbReference type="Pfam" id="PF05185"/>
    </source>
</evidence>
<keyword evidence="12" id="KW-1185">Reference proteome</keyword>
<keyword evidence="1 4" id="KW-0489">Methyltransferase</keyword>
<dbReference type="GO" id="GO:0032259">
    <property type="term" value="P:methylation"/>
    <property type="evidence" value="ECO:0007669"/>
    <property type="project" value="UniProtKB-KW"/>
</dbReference>
<dbReference type="GO" id="GO:0005634">
    <property type="term" value="C:nucleus"/>
    <property type="evidence" value="ECO:0007669"/>
    <property type="project" value="TreeGrafter"/>
</dbReference>
<evidence type="ECO:0000256" key="3">
    <source>
        <dbReference type="ARBA" id="ARBA00022691"/>
    </source>
</evidence>
<dbReference type="GO" id="GO:0005829">
    <property type="term" value="C:cytosol"/>
    <property type="evidence" value="ECO:0007669"/>
    <property type="project" value="TreeGrafter"/>
</dbReference>
<dbReference type="RefSeq" id="XP_031025202.1">
    <property type="nucleotide sequence ID" value="XM_031168748.1"/>
</dbReference>
<dbReference type="AlphaFoldDB" id="A0A507C492"/>
<evidence type="ECO:0000259" key="9">
    <source>
        <dbReference type="Pfam" id="PF17285"/>
    </source>
</evidence>
<accession>A0A507C492</accession>
<dbReference type="Pfam" id="PF17286">
    <property type="entry name" value="PRMT5_C"/>
    <property type="match status" value="1"/>
</dbReference>
<keyword evidence="2 4" id="KW-0808">Transferase</keyword>
<evidence type="ECO:0000256" key="2">
    <source>
        <dbReference type="ARBA" id="ARBA00022679"/>
    </source>
</evidence>
<feature type="site" description="Critical for specifying symmetric addition of methyl groups" evidence="7">
    <location>
        <position position="352"/>
    </location>
</feature>
<evidence type="ECO:0000256" key="1">
    <source>
        <dbReference type="ARBA" id="ARBA00022603"/>
    </source>
</evidence>
<dbReference type="Pfam" id="PF05185">
    <property type="entry name" value="PRMT5"/>
    <property type="match status" value="1"/>
</dbReference>
<dbReference type="PIRSF" id="PIRSF015894">
    <property type="entry name" value="Skb1_MeTrfase"/>
    <property type="match status" value="1"/>
</dbReference>
<dbReference type="Gene3D" id="3.40.50.150">
    <property type="entry name" value="Vaccinia Virus protein VP39"/>
    <property type="match status" value="1"/>
</dbReference>
<dbReference type="GO" id="GO:0016274">
    <property type="term" value="F:protein-arginine N-methyltransferase activity"/>
    <property type="evidence" value="ECO:0007669"/>
    <property type="project" value="InterPro"/>
</dbReference>
<dbReference type="PROSITE" id="PS51678">
    <property type="entry name" value="SAM_MT_PRMT"/>
    <property type="match status" value="1"/>
</dbReference>
<evidence type="ECO:0000259" key="10">
    <source>
        <dbReference type="Pfam" id="PF17286"/>
    </source>
</evidence>
<dbReference type="Gene3D" id="2.70.160.11">
    <property type="entry name" value="Hnrnp arginine n-methyltransferase1"/>
    <property type="match status" value="1"/>
</dbReference>
<feature type="active site" description="Proton donor/acceptor" evidence="5">
    <location>
        <position position="465"/>
    </location>
</feature>
<feature type="binding site" evidence="6">
    <location>
        <begin position="358"/>
        <end position="359"/>
    </location>
    <ligand>
        <name>S-adenosyl-L-methionine</name>
        <dbReference type="ChEBI" id="CHEBI:59789"/>
    </ligand>
</feature>
<dbReference type="InterPro" id="IPR029063">
    <property type="entry name" value="SAM-dependent_MTases_sf"/>
</dbReference>
<dbReference type="GeneID" id="42004045"/>
<gene>
    <name evidence="11" type="ORF">SmJEL517_g02820</name>
</gene>
<feature type="domain" description="PRMT5 oligomerisation" evidence="10">
    <location>
        <begin position="489"/>
        <end position="666"/>
    </location>
</feature>
<organism evidence="11 12">
    <name type="scientific">Synchytrium microbalum</name>
    <dbReference type="NCBI Taxonomy" id="1806994"/>
    <lineage>
        <taxon>Eukaryota</taxon>
        <taxon>Fungi</taxon>
        <taxon>Fungi incertae sedis</taxon>
        <taxon>Chytridiomycota</taxon>
        <taxon>Chytridiomycota incertae sedis</taxon>
        <taxon>Chytridiomycetes</taxon>
        <taxon>Synchytriales</taxon>
        <taxon>Synchytriaceae</taxon>
        <taxon>Synchytrium</taxon>
    </lineage>
</organism>
<comment type="similarity">
    <text evidence="4">Belongs to the class I-like SAM-binding methyltransferase superfamily.</text>
</comment>
<dbReference type="OrthoDB" id="1368803at2759"/>
<dbReference type="GO" id="GO:0006355">
    <property type="term" value="P:regulation of DNA-templated transcription"/>
    <property type="evidence" value="ECO:0007669"/>
    <property type="project" value="TreeGrafter"/>
</dbReference>
<feature type="binding site" evidence="6">
    <location>
        <position position="349"/>
    </location>
    <ligand>
        <name>S-adenosyl-L-methionine</name>
        <dbReference type="ChEBI" id="CHEBI:59789"/>
    </ligand>
</feature>
<dbReference type="InterPro" id="IPR035247">
    <property type="entry name" value="PRMT5_TIM"/>
</dbReference>
<feature type="binding site" evidence="6">
    <location>
        <position position="413"/>
    </location>
    <ligand>
        <name>S-adenosyl-L-methionine</name>
        <dbReference type="ChEBI" id="CHEBI:59789"/>
    </ligand>
</feature>
<feature type="domain" description="PRMT5 TIM barrel" evidence="9">
    <location>
        <begin position="44"/>
        <end position="275"/>
    </location>
</feature>
<dbReference type="EMBL" id="QEAO01000013">
    <property type="protein sequence ID" value="TPX34482.1"/>
    <property type="molecule type" value="Genomic_DNA"/>
</dbReference>
<evidence type="ECO:0000256" key="4">
    <source>
        <dbReference type="PIRNR" id="PIRNR015894"/>
    </source>
</evidence>
<dbReference type="SUPFAM" id="SSF53335">
    <property type="entry name" value="S-adenosyl-L-methionine-dependent methyltransferases"/>
    <property type="match status" value="1"/>
</dbReference>
<evidence type="ECO:0000256" key="7">
    <source>
        <dbReference type="PIRSR" id="PIRSR015894-3"/>
    </source>
</evidence>
<dbReference type="InterPro" id="IPR007857">
    <property type="entry name" value="Arg_MeTrfase_PRMT5"/>
</dbReference>
<keyword evidence="3 4" id="KW-0949">S-adenosyl-L-methionine</keyword>
<name>A0A507C492_9FUNG</name>
<feature type="active site" description="Proton donor/acceptor" evidence="5">
    <location>
        <position position="456"/>
    </location>
</feature>
<feature type="binding site" evidence="6">
    <location>
        <begin position="440"/>
        <end position="441"/>
    </location>
    <ligand>
        <name>S-adenosyl-L-methionine</name>
        <dbReference type="ChEBI" id="CHEBI:59789"/>
    </ligand>
</feature>
<dbReference type="Gene3D" id="3.20.20.150">
    <property type="entry name" value="Divalent-metal-dependent TIM barrel enzymes"/>
    <property type="match status" value="1"/>
</dbReference>
<protein>
    <recommendedName>
        <fullName evidence="4">Protein arginine N-methyltransferase</fullName>
    </recommendedName>
</protein>
<dbReference type="STRING" id="1806994.A0A507C492"/>
<dbReference type="Pfam" id="PF17285">
    <property type="entry name" value="PRMT5_TIM"/>
    <property type="match status" value="1"/>
</dbReference>
<evidence type="ECO:0000313" key="12">
    <source>
        <dbReference type="Proteomes" id="UP000319731"/>
    </source>
</evidence>
<evidence type="ECO:0000313" key="11">
    <source>
        <dbReference type="EMBL" id="TPX34482.1"/>
    </source>
</evidence>
<dbReference type="CDD" id="cd02440">
    <property type="entry name" value="AdoMet_MTases"/>
    <property type="match status" value="1"/>
</dbReference>
<feature type="domain" description="PRMT5 arginine-N-methyltransferase" evidence="8">
    <location>
        <begin position="330"/>
        <end position="485"/>
    </location>
</feature>
<evidence type="ECO:0000256" key="5">
    <source>
        <dbReference type="PIRSR" id="PIRSR015894-1"/>
    </source>
</evidence>
<dbReference type="InterPro" id="IPR035248">
    <property type="entry name" value="PRMT5_C"/>
</dbReference>
<sequence>MNDNAASPVVESSKSVMELDMSAGLEILGAKNPSVVSSCAIHAGYTFGVIPLLQPAYATTSVTTAAAASVGQPFQPHDLIIANADWSQFFVTGLTIPQEVESTETEPRRRAEILIQQQVAWSTHIGIPAITFPFPSTPTLSLNYARTINATLSALTWTQAWFTVPLRAEGVDDTWMVWNAVHTMAEFNTKLSILLELTPELPDEASLNRWLAEPVSAVRIPAAVFLTNSKQFPVLSKKHQAFHNVQFIVSLPTEDPIHPEGGLQAYQLYLNHLNRSMPQLGIVDQFAKGYHEYDHYYDYFYDCDDVDDNVSYLVSHFFGPDFGPDYLFVRSYLQSPLQPLMDNLESSTYAVFEQDPIKYKEYENAIREALLDMMQTDSRIVIMVVGAGRGPLVTRALNAARAAKRNVHVYAVEKNPNAMVTLRVKEQTEWNGQVTVVYGDMRNWKAPEKADILVSELLGSFGDNELSPECLDGAQGFLKDGGISIPSHYSTFIAPLQSFKLHHEVSVFKDLAHIETPYVVKFKAANELANSQELWSFEHPNRGIMDIEPDSPTFNSHNTRYAFRKFKIEKNALMHGIAGYFETTLYKHVKLSIRPQTYSTGMLSWFPIFFPIKTPILLLEGTEVELHFWRMTDTRKVWYEWTVVPNSCTQSTAVNIHNSGGRSYKIGL</sequence>
<dbReference type="InterPro" id="IPR025799">
    <property type="entry name" value="Arg_MeTrfase"/>
</dbReference>
<dbReference type="PANTHER" id="PTHR10738">
    <property type="entry name" value="PROTEIN ARGININE N-METHYLTRANSFERASE 5"/>
    <property type="match status" value="1"/>
</dbReference>